<keyword evidence="13" id="KW-1185">Reference proteome</keyword>
<evidence type="ECO:0000256" key="8">
    <source>
        <dbReference type="RuleBase" id="RU000688"/>
    </source>
</evidence>
<dbReference type="Ensembl" id="ENSFCTT00005050774.1">
    <property type="protein sequence ID" value="ENSFCTP00005037066.1"/>
    <property type="gene ID" value="ENSFCTG00005017661.1"/>
</dbReference>
<dbReference type="PRINTS" id="PR00237">
    <property type="entry name" value="GPCRRHODOPSN"/>
</dbReference>
<dbReference type="PROSITE" id="PS00237">
    <property type="entry name" value="G_PROTEIN_RECEP_F1_1"/>
    <property type="match status" value="1"/>
</dbReference>
<dbReference type="Proteomes" id="UP000823872">
    <property type="component" value="Chromosome D3"/>
</dbReference>
<dbReference type="InterPro" id="IPR017452">
    <property type="entry name" value="GPCR_Rhodpsn_7TM"/>
</dbReference>
<sequence length="405" mass="45721">MNLSGPAHRFPEGTACASKPRGATRFSRPGTASPAVDLPEPLLSRPTFLASWRRPHPPAPAVRVRPHPGVKKVENQHPVMPPLLIVAFVLGALGNGVALCGFCFCMKTWKPSTIYLFNLAVADFLLMICLPFRTDYYWRQRQWAFEDIPCRVALFMLAMNRAGSIVFLTVVAVDRYFKVVHPHHLVNAISNRAAAGIVSALWTVVILGTLYLLMESHLCVHEDTISCESFIMESANGWHDIMFQLEFFLPLGVILFCSCKIIWSLKQRQQLARQTRMKKAIRFITVVAVVFVTCYLPSVSARLYFLWTVPSSACDPSVHVALHVTLSFTYMNSMLDPLVYYFSSPSFPKFYTKLKMRSLRPKNPGRSKTQRSEEMPVSNLCRKSCASVANSFQSQSDVQWDLQMC</sequence>
<keyword evidence="7 8" id="KW-0807">Transducer</keyword>
<organism evidence="12 13">
    <name type="scientific">Felis catus</name>
    <name type="common">Cat</name>
    <name type="synonym">Felis silvestris catus</name>
    <dbReference type="NCBI Taxonomy" id="9685"/>
    <lineage>
        <taxon>Eukaryota</taxon>
        <taxon>Metazoa</taxon>
        <taxon>Chordata</taxon>
        <taxon>Craniata</taxon>
        <taxon>Vertebrata</taxon>
        <taxon>Euteleostomi</taxon>
        <taxon>Mammalia</taxon>
        <taxon>Eutheria</taxon>
        <taxon>Laurasiatheria</taxon>
        <taxon>Carnivora</taxon>
        <taxon>Feliformia</taxon>
        <taxon>Felidae</taxon>
        <taxon>Felinae</taxon>
        <taxon>Felis</taxon>
    </lineage>
</organism>
<evidence type="ECO:0000256" key="1">
    <source>
        <dbReference type="ARBA" id="ARBA00004141"/>
    </source>
</evidence>
<feature type="transmembrane region" description="Helical" evidence="10">
    <location>
        <begin position="241"/>
        <end position="263"/>
    </location>
</feature>
<dbReference type="InterPro" id="IPR051893">
    <property type="entry name" value="HCARs"/>
</dbReference>
<reference evidence="12" key="2">
    <citation type="submission" date="2025-08" db="UniProtKB">
        <authorList>
            <consortium name="Ensembl"/>
        </authorList>
    </citation>
    <scope>IDENTIFICATION</scope>
    <source>
        <strain evidence="12">breed Abyssinian</strain>
    </source>
</reference>
<evidence type="ECO:0000256" key="3">
    <source>
        <dbReference type="ARBA" id="ARBA00022989"/>
    </source>
</evidence>
<feature type="transmembrane region" description="Helical" evidence="10">
    <location>
        <begin position="153"/>
        <end position="173"/>
    </location>
</feature>
<feature type="transmembrane region" description="Helical" evidence="10">
    <location>
        <begin position="193"/>
        <end position="214"/>
    </location>
</feature>
<keyword evidence="4 8" id="KW-0297">G-protein coupled receptor</keyword>
<dbReference type="Pfam" id="PF00001">
    <property type="entry name" value="7tm_1"/>
    <property type="match status" value="1"/>
</dbReference>
<reference evidence="12" key="3">
    <citation type="submission" date="2025-09" db="UniProtKB">
        <authorList>
            <consortium name="Ensembl"/>
        </authorList>
    </citation>
    <scope>IDENTIFICATION</scope>
    <source>
        <strain evidence="12">breed Abyssinian</strain>
    </source>
</reference>
<evidence type="ECO:0000313" key="13">
    <source>
        <dbReference type="Proteomes" id="UP000823872"/>
    </source>
</evidence>
<keyword evidence="6 8" id="KW-0675">Receptor</keyword>
<feature type="domain" description="G-protein coupled receptors family 1 profile" evidence="11">
    <location>
        <begin position="94"/>
        <end position="340"/>
    </location>
</feature>
<dbReference type="Gene3D" id="1.20.1070.10">
    <property type="entry name" value="Rhodopsin 7-helix transmembrane proteins"/>
    <property type="match status" value="1"/>
</dbReference>
<evidence type="ECO:0000256" key="2">
    <source>
        <dbReference type="ARBA" id="ARBA00022692"/>
    </source>
</evidence>
<accession>A0ABI7YQ87</accession>
<feature type="transmembrane region" description="Helical" evidence="10">
    <location>
        <begin position="83"/>
        <end position="106"/>
    </location>
</feature>
<gene>
    <name evidence="12" type="primary">HCAR1</name>
</gene>
<comment type="subcellular location">
    <subcellularLocation>
        <location evidence="1">Membrane</location>
        <topology evidence="1">Multi-pass membrane protein</topology>
    </subcellularLocation>
</comment>
<reference evidence="12 13" key="1">
    <citation type="submission" date="2021-02" db="EMBL/GenBank/DDBJ databases">
        <title>Safari Cat Assemblies.</title>
        <authorList>
            <person name="Bredemeyer K.R."/>
            <person name="Murphy W.J."/>
        </authorList>
    </citation>
    <scope>NUCLEOTIDE SEQUENCE [LARGE SCALE GENOMIC DNA]</scope>
</reference>
<evidence type="ECO:0000256" key="5">
    <source>
        <dbReference type="ARBA" id="ARBA00023136"/>
    </source>
</evidence>
<keyword evidence="5 10" id="KW-0472">Membrane</keyword>
<feature type="transmembrane region" description="Helical" evidence="10">
    <location>
        <begin position="283"/>
        <end position="307"/>
    </location>
</feature>
<evidence type="ECO:0000256" key="10">
    <source>
        <dbReference type="SAM" id="Phobius"/>
    </source>
</evidence>
<feature type="transmembrane region" description="Helical" evidence="10">
    <location>
        <begin position="113"/>
        <end position="133"/>
    </location>
</feature>
<evidence type="ECO:0000256" key="6">
    <source>
        <dbReference type="ARBA" id="ARBA00023170"/>
    </source>
</evidence>
<dbReference type="GeneTree" id="ENSGT01140000282516"/>
<evidence type="ECO:0000256" key="7">
    <source>
        <dbReference type="ARBA" id="ARBA00023224"/>
    </source>
</evidence>
<keyword evidence="2 8" id="KW-0812">Transmembrane</keyword>
<dbReference type="CDD" id="cd15201">
    <property type="entry name" value="7tmA_HCAR1-3"/>
    <property type="match status" value="1"/>
</dbReference>
<comment type="similarity">
    <text evidence="8">Belongs to the G-protein coupled receptor 1 family.</text>
</comment>
<evidence type="ECO:0000259" key="11">
    <source>
        <dbReference type="PROSITE" id="PS50262"/>
    </source>
</evidence>
<proteinExistence type="inferred from homology"/>
<dbReference type="PANTHER" id="PTHR46048">
    <property type="entry name" value="HYDROXYCARBOXYLIC ACID RECEPTOR 2"/>
    <property type="match status" value="1"/>
</dbReference>
<dbReference type="PANTHER" id="PTHR46048:SF3">
    <property type="entry name" value="HYDROXYCARBOXYLIC ACID RECEPTOR 1"/>
    <property type="match status" value="1"/>
</dbReference>
<protein>
    <submittedName>
        <fullName evidence="12">Hydroxycarboxylic acid receptor 1</fullName>
    </submittedName>
</protein>
<evidence type="ECO:0000256" key="9">
    <source>
        <dbReference type="SAM" id="MobiDB-lite"/>
    </source>
</evidence>
<feature type="region of interest" description="Disordered" evidence="9">
    <location>
        <begin position="1"/>
        <end position="39"/>
    </location>
</feature>
<keyword evidence="3 10" id="KW-1133">Transmembrane helix</keyword>
<dbReference type="InterPro" id="IPR000276">
    <property type="entry name" value="GPCR_Rhodpsn"/>
</dbReference>
<name>A0ABI7YQ87_FELCA</name>
<dbReference type="SUPFAM" id="SSF81321">
    <property type="entry name" value="Family A G protein-coupled receptor-like"/>
    <property type="match status" value="1"/>
</dbReference>
<evidence type="ECO:0000256" key="4">
    <source>
        <dbReference type="ARBA" id="ARBA00023040"/>
    </source>
</evidence>
<evidence type="ECO:0000313" key="12">
    <source>
        <dbReference type="Ensembl" id="ENSFCTP00005037066.1"/>
    </source>
</evidence>
<dbReference type="PROSITE" id="PS50262">
    <property type="entry name" value="G_PROTEIN_RECEP_F1_2"/>
    <property type="match status" value="1"/>
</dbReference>